<dbReference type="Proteomes" id="UP000033500">
    <property type="component" value="Unassembled WGS sequence"/>
</dbReference>
<protein>
    <recommendedName>
        <fullName evidence="3">Dermonecrotic toxin</fullName>
    </recommendedName>
</protein>
<dbReference type="AlphaFoldDB" id="A0A0F4TQ74"/>
<sequence>MSQLNLQSNDHLHHSKAFKEGDDREKLQIINVLHSALANQKRNITVIWREQYILPVEGSSLCETQAPFLHLFTKMKKKEEFTAILQQVSVYDDAPAYIDAAGSIFVARGSELIDITSHVKNEPTLLDDLSVIADGAKLTGDCVCWDSFFFIEQWLEFHGYALPASIAQTENLIAFLKLQLPPSPPLGNYWAPLMSPYESALRLTSEDKRVIAELINELTGNKRSLLEYISYKNISLITREQMKETAEDILQNILRQEPSKALGRTIHERLGWQMITDDEAANDEHLALFVLAALIIDFDPSAGEQRNMVAGYDLYQPSNLGRTAEDVLCDIEDHLIDHAGVSPYAAPFAAHVLLAGTAPELLIKNLSSDVLVGTPGWITLCRAVSMVEINEPGASRSMTYSELLEVSAIAPLSQSHALLLDSLAMYPILDWAVMNGFVKYNAQGEYDEDQLKWALSRYNAYSEALAQSIDSLASPLPSRREITLNELHRELPKGDYLEKDTLLMEVYANVFEMIFEGKNYIHHSIVDLHMSGDLVINGKLSSKLKLNGNQPEVSRALKYLHNLKPIAPQFEQAFDQYYKHLTTGLKTSLKLALSHLPEQDRLFITQGQLKCYTVRERSGHAYWFHESQNERNAIKGRYGVIISSEYKGQIRAYELFTLRGECHYRPDFVSLLIANNLISATPSVAFTGDMTAEHEKAIPVQWPLDIEAYLDGRQARSDQHSWVVVEKLCHVLSDHEPYINPAPTSQTVTFFNPQVGEVADLLFKFNPIATRAELYASAKSETKMERVRARDEELKTILVDMIVPFKKCIEDISSGESKRIKDGVVGCILDGLALVGGVIGVGGKIISIAAKSGSLTSKVLSIVKVSSSFAVSMFNPFDGAPSLVHGGARLFKKGVMQLSKHGANTIDLATFQVRRLTGSAQSYDLIKAANRSDVVPGSWKLIENGSDSINLLAIRRQGSWYALNLSTGKPWGKKLGNFLSSDAAHLPLKAQLFPTSYVRSVMIQALPGARDKAKSALSMLDNLEEASDVKFITKTFLGTDTAEGLKSYRTALENMSKDLQKISIDNINIKSSLPDDMAMASLSQANYKVWAGAPSSKEKFINMYTSRICGYHKETGFSTSAMSDALLHEISHGKPHTFDYAYAGRQLENKTKPGDVDVRELMNLSKGREFVDRSSNLMGAHIGELFKPGVNIRNPAATNADSIMMTTSLLDQLATNKAGFQSNVAKLRQMLSEAGPGRIAQPVLLNVI</sequence>
<name>A0A0F4TQ74_PSEFL</name>
<dbReference type="PATRIC" id="fig|294.131.peg.5605"/>
<gene>
    <name evidence="1" type="ORF">VC34_07780</name>
</gene>
<dbReference type="EMBL" id="LACD01000005">
    <property type="protein sequence ID" value="KJZ46603.1"/>
    <property type="molecule type" value="Genomic_DNA"/>
</dbReference>
<comment type="caution">
    <text evidence="1">The sequence shown here is derived from an EMBL/GenBank/DDBJ whole genome shotgun (WGS) entry which is preliminary data.</text>
</comment>
<accession>A0A0F4TQ74</accession>
<evidence type="ECO:0000313" key="2">
    <source>
        <dbReference type="Proteomes" id="UP000033500"/>
    </source>
</evidence>
<proteinExistence type="predicted"/>
<reference evidence="1 2" key="1">
    <citation type="submission" date="2015-03" db="EMBL/GenBank/DDBJ databases">
        <title>Comparative genomics of Pseudomonas insights into diversity of traits involved in vanlence and defense.</title>
        <authorList>
            <person name="Qin Y."/>
        </authorList>
    </citation>
    <scope>NUCLEOTIDE SEQUENCE [LARGE SCALE GENOMIC DNA]</scope>
    <source>
        <strain evidence="1 2">C3</strain>
    </source>
</reference>
<organism evidence="1 2">
    <name type="scientific">Pseudomonas fluorescens</name>
    <dbReference type="NCBI Taxonomy" id="294"/>
    <lineage>
        <taxon>Bacteria</taxon>
        <taxon>Pseudomonadati</taxon>
        <taxon>Pseudomonadota</taxon>
        <taxon>Gammaproteobacteria</taxon>
        <taxon>Pseudomonadales</taxon>
        <taxon>Pseudomonadaceae</taxon>
        <taxon>Pseudomonas</taxon>
    </lineage>
</organism>
<evidence type="ECO:0008006" key="3">
    <source>
        <dbReference type="Google" id="ProtNLM"/>
    </source>
</evidence>
<dbReference type="RefSeq" id="WP_046045991.1">
    <property type="nucleotide sequence ID" value="NZ_LACD01000005.1"/>
</dbReference>
<evidence type="ECO:0000313" key="1">
    <source>
        <dbReference type="EMBL" id="KJZ46603.1"/>
    </source>
</evidence>